<protein>
    <recommendedName>
        <fullName evidence="5">Methyltransferase tdiE</fullName>
    </recommendedName>
</protein>
<evidence type="ECO:0000256" key="1">
    <source>
        <dbReference type="ARBA" id="ARBA00038158"/>
    </source>
</evidence>
<evidence type="ECO:0000256" key="2">
    <source>
        <dbReference type="SAM" id="MobiDB-lite"/>
    </source>
</evidence>
<dbReference type="Proteomes" id="UP000050424">
    <property type="component" value="Unassembled WGS sequence"/>
</dbReference>
<dbReference type="Gene3D" id="3.40.50.150">
    <property type="entry name" value="Vaccinia Virus protein VP39"/>
    <property type="match status" value="1"/>
</dbReference>
<dbReference type="STRING" id="78410.A0A0P7BNX7"/>
<dbReference type="EMBL" id="LKCW01000039">
    <property type="protein sequence ID" value="KPM43047.1"/>
    <property type="molecule type" value="Genomic_DNA"/>
</dbReference>
<comment type="similarity">
    <text evidence="1">Belongs to the methyltransferase superfamily. LaeA methyltransferase family.</text>
</comment>
<evidence type="ECO:0008006" key="5">
    <source>
        <dbReference type="Google" id="ProtNLM"/>
    </source>
</evidence>
<name>A0A0P7BNX7_9HYPO</name>
<gene>
    <name evidence="3" type="ORF">AK830_g3521</name>
</gene>
<accession>A0A0P7BNX7</accession>
<keyword evidence="4" id="KW-1185">Reference proteome</keyword>
<dbReference type="AlphaFoldDB" id="A0A0P7BNX7"/>
<dbReference type="InterPro" id="IPR029063">
    <property type="entry name" value="SAM-dependent_MTases_sf"/>
</dbReference>
<evidence type="ECO:0000313" key="3">
    <source>
        <dbReference type="EMBL" id="KPM43047.1"/>
    </source>
</evidence>
<proteinExistence type="inferred from homology"/>
<reference evidence="3 4" key="1">
    <citation type="submission" date="2015-09" db="EMBL/GenBank/DDBJ databases">
        <title>Draft genome of a European isolate of the apple canker pathogen Neonectria ditissima.</title>
        <authorList>
            <person name="Gomez-Cortecero A."/>
            <person name="Harrison R.J."/>
            <person name="Armitage A.D."/>
        </authorList>
    </citation>
    <scope>NUCLEOTIDE SEQUENCE [LARGE SCALE GENOMIC DNA]</scope>
    <source>
        <strain evidence="3 4">R09/05</strain>
    </source>
</reference>
<dbReference type="PANTHER" id="PTHR43591:SF31">
    <property type="entry name" value="LAEA-LIKE, PUTATIVE (AFU_ORTHOLOGUE AFUA_8G01930)-RELATED"/>
    <property type="match status" value="1"/>
</dbReference>
<dbReference type="GO" id="GO:0008168">
    <property type="term" value="F:methyltransferase activity"/>
    <property type="evidence" value="ECO:0007669"/>
    <property type="project" value="TreeGrafter"/>
</dbReference>
<sequence>MATVDADPVVAPDENVVDDSDSSLGLDAASSTESLRSSILDYRQENGRTYHRYKDGKYNLPNDDQENERLDLQHNLCLLTFDNKLGLSPPNLRDSKVKRVLDLGTGTGVWAIDFGDEHPEAQVIGVDLSPTQPSFVPPNVEFQIDDIDEEWTYAEPFDYIHSRFMNFSVQNWTAYLEKIFKNLAPGGYVELQEVDVMMGCDDGTLTKDHTLFKWCNLLDEAAVKLQRSFERTSRFKDIMAEAGFVDVVETRFKWPTNRWPKDRKYKELGAWNNENASLAMEALTMAPFTRSLGWTREEVEVFLVDLRSDFNNRKIHAYWPICSVYGRKPEA</sequence>
<feature type="compositionally biased region" description="Low complexity" evidence="2">
    <location>
        <begin position="22"/>
        <end position="31"/>
    </location>
</feature>
<dbReference type="CDD" id="cd02440">
    <property type="entry name" value="AdoMet_MTases"/>
    <property type="match status" value="1"/>
</dbReference>
<dbReference type="PANTHER" id="PTHR43591">
    <property type="entry name" value="METHYLTRANSFERASE"/>
    <property type="match status" value="1"/>
</dbReference>
<dbReference type="SUPFAM" id="SSF53335">
    <property type="entry name" value="S-adenosyl-L-methionine-dependent methyltransferases"/>
    <property type="match status" value="1"/>
</dbReference>
<comment type="caution">
    <text evidence="3">The sequence shown here is derived from an EMBL/GenBank/DDBJ whole genome shotgun (WGS) entry which is preliminary data.</text>
</comment>
<dbReference type="Pfam" id="PF13489">
    <property type="entry name" value="Methyltransf_23"/>
    <property type="match status" value="1"/>
</dbReference>
<feature type="region of interest" description="Disordered" evidence="2">
    <location>
        <begin position="1"/>
        <end position="33"/>
    </location>
</feature>
<evidence type="ECO:0000313" key="4">
    <source>
        <dbReference type="Proteomes" id="UP000050424"/>
    </source>
</evidence>
<dbReference type="OrthoDB" id="2013972at2759"/>
<organism evidence="3 4">
    <name type="scientific">Neonectria ditissima</name>
    <dbReference type="NCBI Taxonomy" id="78410"/>
    <lineage>
        <taxon>Eukaryota</taxon>
        <taxon>Fungi</taxon>
        <taxon>Dikarya</taxon>
        <taxon>Ascomycota</taxon>
        <taxon>Pezizomycotina</taxon>
        <taxon>Sordariomycetes</taxon>
        <taxon>Hypocreomycetidae</taxon>
        <taxon>Hypocreales</taxon>
        <taxon>Nectriaceae</taxon>
        <taxon>Neonectria</taxon>
    </lineage>
</organism>